<gene>
    <name evidence="1" type="ORF">BES34_003880</name>
</gene>
<reference evidence="1" key="1">
    <citation type="submission" date="2018-01" db="EMBL/GenBank/DDBJ databases">
        <title>Genomic characterization of Leptospira inadai serogroup Lyme isolated from captured rat in Brazil and comparative analysis with human reference strain.</title>
        <authorList>
            <person name="Moreno L.Z."/>
            <person name="Loureiro A.P."/>
            <person name="Miraglia F."/>
            <person name="Kremer F.S."/>
            <person name="Eslabao M.R."/>
            <person name="Dellagostin O.A."/>
            <person name="Lilenbaum W."/>
            <person name="Moreno A.M."/>
        </authorList>
    </citation>
    <scope>NUCLEOTIDE SEQUENCE [LARGE SCALE GENOMIC DNA]</scope>
    <source>
        <strain evidence="1">M34/99</strain>
    </source>
</reference>
<name>A0ABX4YLK7_9LEPT</name>
<evidence type="ECO:0000313" key="2">
    <source>
        <dbReference type="Proteomes" id="UP000094669"/>
    </source>
</evidence>
<proteinExistence type="predicted"/>
<evidence type="ECO:0000313" key="1">
    <source>
        <dbReference type="EMBL" id="PNV76158.1"/>
    </source>
</evidence>
<sequence>MGGGRSEAAELPYFTKIARTQAFFILKFVVELPQNFRTENSCNISNFLNVAPRSVFSKLFSNYFLKFG</sequence>
<dbReference type="EMBL" id="MCRM02000003">
    <property type="protein sequence ID" value="PNV76158.1"/>
    <property type="molecule type" value="Genomic_DNA"/>
</dbReference>
<accession>A0ABX4YLK7</accession>
<comment type="caution">
    <text evidence="1">The sequence shown here is derived from an EMBL/GenBank/DDBJ whole genome shotgun (WGS) entry which is preliminary data.</text>
</comment>
<protein>
    <submittedName>
        <fullName evidence="1">Uncharacterized protein</fullName>
    </submittedName>
</protein>
<keyword evidence="2" id="KW-1185">Reference proteome</keyword>
<dbReference type="Proteomes" id="UP000094669">
    <property type="component" value="Unassembled WGS sequence"/>
</dbReference>
<organism evidence="1 2">
    <name type="scientific">Leptospira inadai serovar Lyme</name>
    <dbReference type="NCBI Taxonomy" id="293084"/>
    <lineage>
        <taxon>Bacteria</taxon>
        <taxon>Pseudomonadati</taxon>
        <taxon>Spirochaetota</taxon>
        <taxon>Spirochaetia</taxon>
        <taxon>Leptospirales</taxon>
        <taxon>Leptospiraceae</taxon>
        <taxon>Leptospira</taxon>
    </lineage>
</organism>